<evidence type="ECO:0000256" key="1">
    <source>
        <dbReference type="ARBA" id="ARBA00004141"/>
    </source>
</evidence>
<feature type="transmembrane region" description="Helical" evidence="6">
    <location>
        <begin position="50"/>
        <end position="68"/>
    </location>
</feature>
<keyword evidence="4 6" id="KW-1133">Transmembrane helix</keyword>
<keyword evidence="3 6" id="KW-0812">Transmembrane</keyword>
<dbReference type="PANTHER" id="PTHR34857:SF2">
    <property type="entry name" value="SLL0384 PROTEIN"/>
    <property type="match status" value="1"/>
</dbReference>
<comment type="caution">
    <text evidence="7">The sequence shown here is derived from an EMBL/GenBank/DDBJ whole genome shotgun (WGS) entry which is preliminary data.</text>
</comment>
<feature type="transmembrane region" description="Helical" evidence="6">
    <location>
        <begin position="75"/>
        <end position="97"/>
    </location>
</feature>
<organism evidence="7 8">
    <name type="scientific">Ligilactobacillus agilis DSM 20509</name>
    <dbReference type="NCBI Taxonomy" id="1423718"/>
    <lineage>
        <taxon>Bacteria</taxon>
        <taxon>Bacillati</taxon>
        <taxon>Bacillota</taxon>
        <taxon>Bacilli</taxon>
        <taxon>Lactobacillales</taxon>
        <taxon>Lactobacillaceae</taxon>
        <taxon>Ligilactobacillus</taxon>
    </lineage>
</organism>
<name>A0A0R2A8F5_9LACO</name>
<dbReference type="Pfam" id="PF02361">
    <property type="entry name" value="CbiQ"/>
    <property type="match status" value="1"/>
</dbReference>
<keyword evidence="8" id="KW-1185">Reference proteome</keyword>
<dbReference type="InterPro" id="IPR003339">
    <property type="entry name" value="ABC/ECF_trnsptr_transmembrane"/>
</dbReference>
<evidence type="ECO:0000313" key="8">
    <source>
        <dbReference type="Proteomes" id="UP000051008"/>
    </source>
</evidence>
<keyword evidence="2" id="KW-1003">Cell membrane</keyword>
<dbReference type="OrthoDB" id="3730291at2"/>
<comment type="subcellular location">
    <subcellularLocation>
        <location evidence="1">Membrane</location>
        <topology evidence="1">Multi-pass membrane protein</topology>
    </subcellularLocation>
</comment>
<evidence type="ECO:0000256" key="3">
    <source>
        <dbReference type="ARBA" id="ARBA00022692"/>
    </source>
</evidence>
<dbReference type="RefSeq" id="WP_056977115.1">
    <property type="nucleotide sequence ID" value="NZ_AYYP01000061.1"/>
</dbReference>
<sequence length="225" mass="25532">MNRGYDVRTKLLFLLLANYYALVTPGIGVIWVLILLFSLDFIWRHEYVRLASYLIFFGLATACLSLNIDEASHPYLGFFLLGGLTIMPCFMVGLSILRTPVHEFIQTLRKWRVPESILLVLAVAMRFLPTVTGSYLNIRAALKLRGEFVSWYQYLLHPLAYFEKILVPLLLNATRLGQDLTIAALTKAVGSHHKTSYRNYVFTGKDYLGWFGLGGLVLFTLGGFL</sequence>
<proteinExistence type="predicted"/>
<protein>
    <submittedName>
        <fullName evidence="7">Uncharacterized protein</fullName>
    </submittedName>
</protein>
<dbReference type="PANTHER" id="PTHR34857">
    <property type="entry name" value="SLL0384 PROTEIN"/>
    <property type="match status" value="1"/>
</dbReference>
<feature type="transmembrane region" description="Helical" evidence="6">
    <location>
        <begin position="117"/>
        <end position="138"/>
    </location>
</feature>
<evidence type="ECO:0000256" key="6">
    <source>
        <dbReference type="SAM" id="Phobius"/>
    </source>
</evidence>
<evidence type="ECO:0000256" key="2">
    <source>
        <dbReference type="ARBA" id="ARBA00022475"/>
    </source>
</evidence>
<dbReference type="GO" id="GO:0005886">
    <property type="term" value="C:plasma membrane"/>
    <property type="evidence" value="ECO:0007669"/>
    <property type="project" value="UniProtKB-ARBA"/>
</dbReference>
<evidence type="ECO:0000256" key="4">
    <source>
        <dbReference type="ARBA" id="ARBA00022989"/>
    </source>
</evidence>
<feature type="transmembrane region" description="Helical" evidence="6">
    <location>
        <begin position="207"/>
        <end position="224"/>
    </location>
</feature>
<dbReference type="PATRIC" id="fig|1423718.3.peg.491"/>
<evidence type="ECO:0000256" key="5">
    <source>
        <dbReference type="ARBA" id="ARBA00023136"/>
    </source>
</evidence>
<keyword evidence="5 6" id="KW-0472">Membrane</keyword>
<dbReference type="AlphaFoldDB" id="A0A0R2A8F5"/>
<dbReference type="InterPro" id="IPR051611">
    <property type="entry name" value="ECF_transporter_component"/>
</dbReference>
<dbReference type="EMBL" id="AYYP01000061">
    <property type="protein sequence ID" value="KRM63437.1"/>
    <property type="molecule type" value="Genomic_DNA"/>
</dbReference>
<dbReference type="CDD" id="cd16914">
    <property type="entry name" value="EcfT"/>
    <property type="match status" value="1"/>
</dbReference>
<evidence type="ECO:0000313" key="7">
    <source>
        <dbReference type="EMBL" id="KRM63437.1"/>
    </source>
</evidence>
<dbReference type="Proteomes" id="UP000051008">
    <property type="component" value="Unassembled WGS sequence"/>
</dbReference>
<gene>
    <name evidence="7" type="ORF">FC14_GL000472</name>
</gene>
<reference evidence="7 8" key="1">
    <citation type="journal article" date="2015" name="Genome Announc.">
        <title>Expanding the biotechnology potential of lactobacilli through comparative genomics of 213 strains and associated genera.</title>
        <authorList>
            <person name="Sun Z."/>
            <person name="Harris H.M."/>
            <person name="McCann A."/>
            <person name="Guo C."/>
            <person name="Argimon S."/>
            <person name="Zhang W."/>
            <person name="Yang X."/>
            <person name="Jeffery I.B."/>
            <person name="Cooney J.C."/>
            <person name="Kagawa T.F."/>
            <person name="Liu W."/>
            <person name="Song Y."/>
            <person name="Salvetti E."/>
            <person name="Wrobel A."/>
            <person name="Rasinkangas P."/>
            <person name="Parkhill J."/>
            <person name="Rea M.C."/>
            <person name="O'Sullivan O."/>
            <person name="Ritari J."/>
            <person name="Douillard F.P."/>
            <person name="Paul Ross R."/>
            <person name="Yang R."/>
            <person name="Briner A.E."/>
            <person name="Felis G.E."/>
            <person name="de Vos W.M."/>
            <person name="Barrangou R."/>
            <person name="Klaenhammer T.R."/>
            <person name="Caufield P.W."/>
            <person name="Cui Y."/>
            <person name="Zhang H."/>
            <person name="O'Toole P.W."/>
        </authorList>
    </citation>
    <scope>NUCLEOTIDE SEQUENCE [LARGE SCALE GENOMIC DNA]</scope>
    <source>
        <strain evidence="7 8">DSM 20509</strain>
    </source>
</reference>
<accession>A0A0R2A8F5</accession>
<feature type="transmembrane region" description="Helical" evidence="6">
    <location>
        <begin position="12"/>
        <end position="38"/>
    </location>
</feature>